<reference evidence="3" key="1">
    <citation type="submission" date="2017-01" db="EMBL/GenBank/DDBJ databases">
        <authorList>
            <person name="Varghese N."/>
            <person name="Submissions S."/>
        </authorList>
    </citation>
    <scope>NUCLEOTIDE SEQUENCE [LARGE SCALE GENOMIC DNA]</scope>
    <source>
        <strain evidence="3">UM1</strain>
    </source>
</reference>
<dbReference type="STRING" id="1604334.SAMN05421546_2266"/>
<proteinExistence type="predicted"/>
<evidence type="ECO:0000313" key="2">
    <source>
        <dbReference type="EMBL" id="SIR02908.1"/>
    </source>
</evidence>
<dbReference type="PANTHER" id="PTHR22602:SF0">
    <property type="entry name" value="TRANSFERASE CAF17, MITOCHONDRIAL-RELATED"/>
    <property type="match status" value="1"/>
</dbReference>
<dbReference type="RefSeq" id="WP_076588248.1">
    <property type="nucleotide sequence ID" value="NZ_FTLW01000005.1"/>
</dbReference>
<organism evidence="2 3">
    <name type="scientific">Solilutibacter tolerans</name>
    <dbReference type="NCBI Taxonomy" id="1604334"/>
    <lineage>
        <taxon>Bacteria</taxon>
        <taxon>Pseudomonadati</taxon>
        <taxon>Pseudomonadota</taxon>
        <taxon>Gammaproteobacteria</taxon>
        <taxon>Lysobacterales</taxon>
        <taxon>Lysobacteraceae</taxon>
        <taxon>Solilutibacter</taxon>
    </lineage>
</organism>
<accession>A0A1N6XKL3</accession>
<dbReference type="InterPro" id="IPR027266">
    <property type="entry name" value="TrmE/GcvT-like"/>
</dbReference>
<protein>
    <recommendedName>
        <fullName evidence="4">Aminomethyltransferase folate-binding domain-containing protein</fullName>
    </recommendedName>
</protein>
<dbReference type="InterPro" id="IPR045179">
    <property type="entry name" value="YgfZ/GcvT"/>
</dbReference>
<dbReference type="EMBL" id="FTLW01000005">
    <property type="protein sequence ID" value="SIR02908.1"/>
    <property type="molecule type" value="Genomic_DNA"/>
</dbReference>
<dbReference type="GO" id="GO:0016226">
    <property type="term" value="P:iron-sulfur cluster assembly"/>
    <property type="evidence" value="ECO:0007669"/>
    <property type="project" value="TreeGrafter"/>
</dbReference>
<dbReference type="SUPFAM" id="SSF103025">
    <property type="entry name" value="Folate-binding domain"/>
    <property type="match status" value="1"/>
</dbReference>
<evidence type="ECO:0008006" key="4">
    <source>
        <dbReference type="Google" id="ProtNLM"/>
    </source>
</evidence>
<dbReference type="Proteomes" id="UP000241788">
    <property type="component" value="Unassembled WGS sequence"/>
</dbReference>
<dbReference type="PANTHER" id="PTHR22602">
    <property type="entry name" value="TRANSFERASE CAF17, MITOCHONDRIAL-RELATED"/>
    <property type="match status" value="1"/>
</dbReference>
<name>A0A1N6XKL3_9GAMM</name>
<dbReference type="Gene3D" id="2.40.30.160">
    <property type="match status" value="1"/>
</dbReference>
<dbReference type="NCBIfam" id="TIGR03317">
    <property type="entry name" value="ygfZ_signature"/>
    <property type="match status" value="1"/>
</dbReference>
<evidence type="ECO:0000313" key="3">
    <source>
        <dbReference type="Proteomes" id="UP000241788"/>
    </source>
</evidence>
<sequence length="282" mass="30638">MPDNPTSVETSLQPLPGHRILTLTGKDALAFAQAQFMNDVTAVADGQWQWNGWLTAKGRLIALFALLRLDAETLWLVLPDYPPADLAEGLKKYVFRSKVLLTARDDLQVSGRWDAASVNDLREFQRHGDDEISLSWPGGRQIDIGPTPPATDGPDNAATMRWREADLRAGIPRLDASQSSQWTPQQLSLGHLQAYSVKKGCYPGQEIVARTHFLGQAKRGLVLLEVGDDAKPGDEVTRDGRAIGQVIASAGNIAQAVLPLEPTEGELIVGSSVATRRDFAPS</sequence>
<dbReference type="AlphaFoldDB" id="A0A1N6XKL3"/>
<dbReference type="InterPro" id="IPR017703">
    <property type="entry name" value="YgfZ/GCV_T_CS"/>
</dbReference>
<evidence type="ECO:0000256" key="1">
    <source>
        <dbReference type="ARBA" id="ARBA00022946"/>
    </source>
</evidence>
<gene>
    <name evidence="2" type="ORF">SAMN05421546_2266</name>
</gene>
<keyword evidence="1" id="KW-0809">Transit peptide</keyword>
<dbReference type="Gene3D" id="3.30.1360.120">
    <property type="entry name" value="Probable tRNA modification gtpase trme, domain 1"/>
    <property type="match status" value="1"/>
</dbReference>
<keyword evidence="3" id="KW-1185">Reference proteome</keyword>